<name>A0AAW2PYF8_SESRA</name>
<reference evidence="1" key="2">
    <citation type="journal article" date="2024" name="Plant">
        <title>Genomic evolution and insights into agronomic trait innovations of Sesamum species.</title>
        <authorList>
            <person name="Miao H."/>
            <person name="Wang L."/>
            <person name="Qu L."/>
            <person name="Liu H."/>
            <person name="Sun Y."/>
            <person name="Le M."/>
            <person name="Wang Q."/>
            <person name="Wei S."/>
            <person name="Zheng Y."/>
            <person name="Lin W."/>
            <person name="Duan Y."/>
            <person name="Cao H."/>
            <person name="Xiong S."/>
            <person name="Wang X."/>
            <person name="Wei L."/>
            <person name="Li C."/>
            <person name="Ma Q."/>
            <person name="Ju M."/>
            <person name="Zhao R."/>
            <person name="Li G."/>
            <person name="Mu C."/>
            <person name="Tian Q."/>
            <person name="Mei H."/>
            <person name="Zhang T."/>
            <person name="Gao T."/>
            <person name="Zhang H."/>
        </authorList>
    </citation>
    <scope>NUCLEOTIDE SEQUENCE</scope>
    <source>
        <strain evidence="1">G02</strain>
    </source>
</reference>
<sequence>MICHWISLRGCGRKKEEESARRIVKVDDDEENGFDMVYRKKNKKLSGGSDSLVGEKLNRDASYCGPTVLGFEILTLMLTRILVQAVVRYSVQNAAVFEDSAAHLKERRLEMEFKNPFKKSVRRRKIC</sequence>
<dbReference type="EMBL" id="JACGWJ010000016">
    <property type="protein sequence ID" value="KAL0360551.1"/>
    <property type="molecule type" value="Genomic_DNA"/>
</dbReference>
<proteinExistence type="predicted"/>
<protein>
    <submittedName>
        <fullName evidence="1">Uncharacterized protein</fullName>
    </submittedName>
</protein>
<dbReference type="AlphaFoldDB" id="A0AAW2PYF8"/>
<organism evidence="1">
    <name type="scientific">Sesamum radiatum</name>
    <name type="common">Black benniseed</name>
    <dbReference type="NCBI Taxonomy" id="300843"/>
    <lineage>
        <taxon>Eukaryota</taxon>
        <taxon>Viridiplantae</taxon>
        <taxon>Streptophyta</taxon>
        <taxon>Embryophyta</taxon>
        <taxon>Tracheophyta</taxon>
        <taxon>Spermatophyta</taxon>
        <taxon>Magnoliopsida</taxon>
        <taxon>eudicotyledons</taxon>
        <taxon>Gunneridae</taxon>
        <taxon>Pentapetalae</taxon>
        <taxon>asterids</taxon>
        <taxon>lamiids</taxon>
        <taxon>Lamiales</taxon>
        <taxon>Pedaliaceae</taxon>
        <taxon>Sesamum</taxon>
    </lineage>
</organism>
<comment type="caution">
    <text evidence="1">The sequence shown here is derived from an EMBL/GenBank/DDBJ whole genome shotgun (WGS) entry which is preliminary data.</text>
</comment>
<gene>
    <name evidence="1" type="ORF">Sradi_3739600</name>
</gene>
<accession>A0AAW2PYF8</accession>
<reference evidence="1" key="1">
    <citation type="submission" date="2020-06" db="EMBL/GenBank/DDBJ databases">
        <authorList>
            <person name="Li T."/>
            <person name="Hu X."/>
            <person name="Zhang T."/>
            <person name="Song X."/>
            <person name="Zhang H."/>
            <person name="Dai N."/>
            <person name="Sheng W."/>
            <person name="Hou X."/>
            <person name="Wei L."/>
        </authorList>
    </citation>
    <scope>NUCLEOTIDE SEQUENCE</scope>
    <source>
        <strain evidence="1">G02</strain>
        <tissue evidence="1">Leaf</tissue>
    </source>
</reference>
<evidence type="ECO:0000313" key="1">
    <source>
        <dbReference type="EMBL" id="KAL0360551.1"/>
    </source>
</evidence>